<evidence type="ECO:0000256" key="3">
    <source>
        <dbReference type="ARBA" id="ARBA00022448"/>
    </source>
</evidence>
<dbReference type="PROSITE" id="PS00154">
    <property type="entry name" value="ATPASE_E1_E2"/>
    <property type="match status" value="1"/>
</dbReference>
<dbReference type="InterPro" id="IPR036412">
    <property type="entry name" value="HAD-like_sf"/>
</dbReference>
<dbReference type="SUPFAM" id="SSF81653">
    <property type="entry name" value="Calcium ATPase, transduction domain A"/>
    <property type="match status" value="1"/>
</dbReference>
<comment type="subcellular location">
    <subcellularLocation>
        <location evidence="1">Cytoplasmic vesicle</location>
        <location evidence="1">Secretory vesicle</location>
        <location evidence="1">Synaptic vesicle membrane</location>
        <topology evidence="1">Multi-pass membrane protein</topology>
    </subcellularLocation>
    <subcellularLocation>
        <location evidence="20">Membrane</location>
        <topology evidence="20">Multi-pass membrane protein</topology>
    </subcellularLocation>
    <subcellularLocation>
        <location evidence="18">Presynaptic cell membrane</location>
        <topology evidence="18">Multi-pass membrane protein</topology>
    </subcellularLocation>
</comment>
<evidence type="ECO:0000256" key="2">
    <source>
        <dbReference type="ARBA" id="ARBA00006124"/>
    </source>
</evidence>
<keyword evidence="4" id="KW-1003">Cell membrane</keyword>
<dbReference type="Pfam" id="PF12424">
    <property type="entry name" value="ATP_Ca_trans_C"/>
    <property type="match status" value="1"/>
</dbReference>
<evidence type="ECO:0000256" key="20">
    <source>
        <dbReference type="RuleBase" id="RU361146"/>
    </source>
</evidence>
<keyword evidence="14" id="KW-1278">Translocase</keyword>
<dbReference type="FunFam" id="1.20.1110.10:FF:000008">
    <property type="entry name" value="Calcium-transporting ATPase"/>
    <property type="match status" value="1"/>
</dbReference>
<reference evidence="23" key="1">
    <citation type="submission" date="2019-03" db="EMBL/GenBank/DDBJ databases">
        <title>Genome sequencing and reference-guided assembly of Black Bengal Goat (Capra hircus).</title>
        <authorList>
            <person name="Siddiki A.Z."/>
            <person name="Baten A."/>
            <person name="Billah M."/>
            <person name="Alam M.A.U."/>
            <person name="Shawrob K.S.M."/>
            <person name="Saha S."/>
            <person name="Chowdhury M."/>
            <person name="Rahman A.H."/>
            <person name="Stear M."/>
            <person name="Miah G."/>
            <person name="Das G.B."/>
            <person name="Hossain M.M."/>
            <person name="Kumkum M."/>
            <person name="Islam M.S."/>
            <person name="Mollah A.M."/>
            <person name="Ahsan A."/>
            <person name="Tusar F."/>
            <person name="Khan M.K.I."/>
        </authorList>
    </citation>
    <scope>NUCLEOTIDE SEQUENCE [LARGE SCALE GENOMIC DNA]</scope>
</reference>
<dbReference type="SUPFAM" id="SSF56784">
    <property type="entry name" value="HAD-like"/>
    <property type="match status" value="1"/>
</dbReference>
<evidence type="ECO:0000313" key="23">
    <source>
        <dbReference type="Ensembl" id="ENSCHIP00010028530.1"/>
    </source>
</evidence>
<evidence type="ECO:0000256" key="17">
    <source>
        <dbReference type="ARBA" id="ARBA00023136"/>
    </source>
</evidence>
<dbReference type="InterPro" id="IPR023298">
    <property type="entry name" value="ATPase_P-typ_TM_dom_sf"/>
</dbReference>
<dbReference type="InterPro" id="IPR018303">
    <property type="entry name" value="ATPase_P-typ_P_site"/>
</dbReference>
<keyword evidence="10 20" id="KW-0106">Calcium</keyword>
<evidence type="ECO:0000256" key="13">
    <source>
        <dbReference type="ARBA" id="ARBA00022860"/>
    </source>
</evidence>
<evidence type="ECO:0000256" key="10">
    <source>
        <dbReference type="ARBA" id="ARBA00022837"/>
    </source>
</evidence>
<evidence type="ECO:0000259" key="22">
    <source>
        <dbReference type="SMART" id="SM00831"/>
    </source>
</evidence>
<dbReference type="Pfam" id="PF00690">
    <property type="entry name" value="Cation_ATPase_N"/>
    <property type="match status" value="1"/>
</dbReference>
<keyword evidence="7 20" id="KW-0812">Transmembrane</keyword>
<dbReference type="NCBIfam" id="TIGR01517">
    <property type="entry name" value="ATPase-IIB_Ca"/>
    <property type="match status" value="1"/>
</dbReference>
<dbReference type="SMART" id="SM00831">
    <property type="entry name" value="Cation_ATPase_N"/>
    <property type="match status" value="1"/>
</dbReference>
<keyword evidence="9 20" id="KW-0547">Nucleotide-binding</keyword>
<dbReference type="Pfam" id="PF08282">
    <property type="entry name" value="Hydrolase_3"/>
    <property type="match status" value="1"/>
</dbReference>
<feature type="domain" description="Cation-transporting P-type ATPase N-terminal" evidence="22">
    <location>
        <begin position="50"/>
        <end position="126"/>
    </location>
</feature>
<keyword evidence="3 20" id="KW-0813">Transport</keyword>
<dbReference type="PRINTS" id="PR00119">
    <property type="entry name" value="CATATPASE"/>
</dbReference>
<feature type="transmembrane region" description="Helical" evidence="20">
    <location>
        <begin position="368"/>
        <end position="389"/>
    </location>
</feature>
<dbReference type="GO" id="GO:0005524">
    <property type="term" value="F:ATP binding"/>
    <property type="evidence" value="ECO:0007669"/>
    <property type="project" value="UniProtKB-KW"/>
</dbReference>
<keyword evidence="5" id="KW-0597">Phosphoprotein</keyword>
<reference evidence="23" key="2">
    <citation type="submission" date="2025-08" db="UniProtKB">
        <authorList>
            <consortium name="Ensembl"/>
        </authorList>
    </citation>
    <scope>IDENTIFICATION</scope>
</reference>
<evidence type="ECO:0000256" key="19">
    <source>
        <dbReference type="ARBA" id="ARBA00045785"/>
    </source>
</evidence>
<dbReference type="PANTHER" id="PTHR24093">
    <property type="entry name" value="CATION TRANSPORTING ATPASE"/>
    <property type="match status" value="1"/>
</dbReference>
<dbReference type="InterPro" id="IPR059000">
    <property type="entry name" value="ATPase_P-type_domA"/>
</dbReference>
<dbReference type="SFLD" id="SFLDS00003">
    <property type="entry name" value="Haloacid_Dehalogenase"/>
    <property type="match status" value="1"/>
</dbReference>
<evidence type="ECO:0000256" key="5">
    <source>
        <dbReference type="ARBA" id="ARBA00022553"/>
    </source>
</evidence>
<dbReference type="SFLD" id="SFLDG00002">
    <property type="entry name" value="C1.7:_P-type_atpase_like"/>
    <property type="match status" value="1"/>
</dbReference>
<dbReference type="Gene3D" id="2.70.150.10">
    <property type="entry name" value="Calcium-transporting ATPase, cytoplasmic transduction domain A"/>
    <property type="match status" value="1"/>
</dbReference>
<dbReference type="Gene3D" id="3.40.50.1000">
    <property type="entry name" value="HAD superfamily/HAD-like"/>
    <property type="match status" value="1"/>
</dbReference>
<dbReference type="InterPro" id="IPR001757">
    <property type="entry name" value="P_typ_ATPase"/>
</dbReference>
<dbReference type="EC" id="7.2.2.10" evidence="20"/>
<evidence type="ECO:0000256" key="6">
    <source>
        <dbReference type="ARBA" id="ARBA00022568"/>
    </source>
</evidence>
<keyword evidence="6 20" id="KW-0109">Calcium transport</keyword>
<dbReference type="Pfam" id="PF00689">
    <property type="entry name" value="Cation_ATPase_C"/>
    <property type="match status" value="1"/>
</dbReference>
<dbReference type="GO" id="GO:0046872">
    <property type="term" value="F:metal ion binding"/>
    <property type="evidence" value="ECO:0007669"/>
    <property type="project" value="UniProtKB-KW"/>
</dbReference>
<feature type="transmembrane region" description="Helical" evidence="20">
    <location>
        <begin position="409"/>
        <end position="435"/>
    </location>
</feature>
<comment type="similarity">
    <text evidence="2 20">Belongs to the cation transport ATPase (P-type) (TC 3.A.3) family. Type IIB subfamily.</text>
</comment>
<proteinExistence type="inferred from homology"/>
<keyword evidence="17 20" id="KW-0472">Membrane</keyword>
<comment type="function">
    <text evidence="19">Catalyzes the hydrolysis of ATP coupled with the transport of calcium from the cytoplasm to the extracellular space thereby maintaining intracellular calcium homeostasis. Plays a role in blood pressure regulation through regulation of intracellular calcium concentration and nitric oxide production leading to regulation of vascular smooth muscle cells vasoconstriction. Positively regulates bone mineralization through absorption of calcium from the intestine. Plays dual roles in osteoclast differentiation and survival by regulating RANKL-induced calcium oscillations in preosteoclasts and mediating calcium extrusion in mature osteoclasts. Regulates insulin sensitivity through calcium/calmodulin signaling pathway by regulating AKT1 activation and NOS3 activation in endothelial cells. May play a role in synaptic transmission by modulating calcium and proton dynamics at the synaptic vesicles.</text>
</comment>
<dbReference type="AlphaFoldDB" id="A0A8C2RG91"/>
<dbReference type="InterPro" id="IPR006408">
    <property type="entry name" value="P-type_ATPase_IIB"/>
</dbReference>
<dbReference type="InterPro" id="IPR023299">
    <property type="entry name" value="ATPase_P-typ_cyto_dom_N"/>
</dbReference>
<keyword evidence="11 20" id="KW-0067">ATP-binding</keyword>
<dbReference type="GO" id="GO:0005516">
    <property type="term" value="F:calmodulin binding"/>
    <property type="evidence" value="ECO:0007669"/>
    <property type="project" value="UniProtKB-KW"/>
</dbReference>
<evidence type="ECO:0000256" key="18">
    <source>
        <dbReference type="ARBA" id="ARBA00034107"/>
    </source>
</evidence>
<protein>
    <recommendedName>
        <fullName evidence="20">Calcium-transporting ATPase</fullName>
        <ecNumber evidence="20">7.2.2.10</ecNumber>
    </recommendedName>
</protein>
<dbReference type="InterPro" id="IPR023214">
    <property type="entry name" value="HAD_sf"/>
</dbReference>
<keyword evidence="12" id="KW-0460">Magnesium</keyword>
<name>A0A8C2RG91_CAPHI</name>
<evidence type="ECO:0000256" key="14">
    <source>
        <dbReference type="ARBA" id="ARBA00022967"/>
    </source>
</evidence>
<evidence type="ECO:0000256" key="8">
    <source>
        <dbReference type="ARBA" id="ARBA00022723"/>
    </source>
</evidence>
<dbReference type="GO" id="GO:0005388">
    <property type="term" value="F:P-type calcium transporter activity"/>
    <property type="evidence" value="ECO:0007669"/>
    <property type="project" value="UniProtKB-EC"/>
</dbReference>
<evidence type="ECO:0000256" key="4">
    <source>
        <dbReference type="ARBA" id="ARBA00022475"/>
    </source>
</evidence>
<dbReference type="Gene3D" id="3.40.1110.10">
    <property type="entry name" value="Calcium-transporting ATPase, cytoplasmic domain N"/>
    <property type="match status" value="2"/>
</dbReference>
<dbReference type="FunFam" id="3.40.50.1000:FF:000007">
    <property type="entry name" value="Calcium-transporting ATPase"/>
    <property type="match status" value="1"/>
</dbReference>
<accession>A0A8C2RG91</accession>
<dbReference type="Pfam" id="PF00122">
    <property type="entry name" value="E1-E2_ATPase"/>
    <property type="match status" value="1"/>
</dbReference>
<dbReference type="GO" id="GO:0030165">
    <property type="term" value="F:PDZ domain binding"/>
    <property type="evidence" value="ECO:0007669"/>
    <property type="project" value="TreeGrafter"/>
</dbReference>
<dbReference type="GO" id="GO:0016887">
    <property type="term" value="F:ATP hydrolysis activity"/>
    <property type="evidence" value="ECO:0007669"/>
    <property type="project" value="InterPro"/>
</dbReference>
<dbReference type="PRINTS" id="PR00120">
    <property type="entry name" value="HATPASE"/>
</dbReference>
<dbReference type="SFLD" id="SFLDF00027">
    <property type="entry name" value="p-type_atpase"/>
    <property type="match status" value="1"/>
</dbReference>
<dbReference type="SUPFAM" id="SSF81665">
    <property type="entry name" value="Calcium ATPase, transmembrane domain M"/>
    <property type="match status" value="1"/>
</dbReference>
<dbReference type="GO" id="GO:0042734">
    <property type="term" value="C:presynaptic membrane"/>
    <property type="evidence" value="ECO:0007669"/>
    <property type="project" value="UniProtKB-SubCell"/>
</dbReference>
<dbReference type="InterPro" id="IPR006068">
    <property type="entry name" value="ATPase_P-typ_cation-transptr_C"/>
</dbReference>
<dbReference type="InterPro" id="IPR008250">
    <property type="entry name" value="ATPase_P-typ_transduc_dom_A_sf"/>
</dbReference>
<dbReference type="Ensembl" id="ENSCHIT00010040262.1">
    <property type="protein sequence ID" value="ENSCHIP00010028530.1"/>
    <property type="gene ID" value="ENSCHIG00010019597.1"/>
</dbReference>
<evidence type="ECO:0000256" key="1">
    <source>
        <dbReference type="ARBA" id="ARBA00004644"/>
    </source>
</evidence>
<dbReference type="FunFam" id="2.70.150.10:FF:000001">
    <property type="entry name" value="Calcium-transporting ATPase"/>
    <property type="match status" value="1"/>
</dbReference>
<keyword evidence="8" id="KW-0479">Metal-binding</keyword>
<evidence type="ECO:0000256" key="15">
    <source>
        <dbReference type="ARBA" id="ARBA00022989"/>
    </source>
</evidence>
<dbReference type="GO" id="GO:0051480">
    <property type="term" value="P:regulation of cytosolic calcium ion concentration"/>
    <property type="evidence" value="ECO:0007669"/>
    <property type="project" value="TreeGrafter"/>
</dbReference>
<dbReference type="NCBIfam" id="TIGR01494">
    <property type="entry name" value="ATPase_P-type"/>
    <property type="match status" value="4"/>
</dbReference>
<dbReference type="FunFam" id="1.20.1110.10:FF:000002">
    <property type="entry name" value="Calcium-transporting ATPase"/>
    <property type="match status" value="1"/>
</dbReference>
<dbReference type="Gene3D" id="1.20.1110.10">
    <property type="entry name" value="Calcium-transporting ATPase, transmembrane domain"/>
    <property type="match status" value="2"/>
</dbReference>
<evidence type="ECO:0000256" key="12">
    <source>
        <dbReference type="ARBA" id="ARBA00022842"/>
    </source>
</evidence>
<keyword evidence="16 20" id="KW-0406">Ion transport</keyword>
<evidence type="ECO:0000256" key="21">
    <source>
        <dbReference type="SAM" id="MobiDB-lite"/>
    </source>
</evidence>
<dbReference type="PANTHER" id="PTHR24093:SF245">
    <property type="entry name" value="PLASMA MEMBRANE CALCIUM-TRANSPORTING ATPASE 1"/>
    <property type="match status" value="1"/>
</dbReference>
<dbReference type="Pfam" id="PF13246">
    <property type="entry name" value="Cation_ATPase"/>
    <property type="match status" value="1"/>
</dbReference>
<dbReference type="InterPro" id="IPR022141">
    <property type="entry name" value="ATP_Ca_trans_C"/>
</dbReference>
<comment type="catalytic activity">
    <reaction evidence="20">
        <text>Ca(2+)(in) + ATP + H2O = Ca(2+)(out) + ADP + phosphate + H(+)</text>
        <dbReference type="Rhea" id="RHEA:18105"/>
        <dbReference type="ChEBI" id="CHEBI:15377"/>
        <dbReference type="ChEBI" id="CHEBI:15378"/>
        <dbReference type="ChEBI" id="CHEBI:29108"/>
        <dbReference type="ChEBI" id="CHEBI:30616"/>
        <dbReference type="ChEBI" id="CHEBI:43474"/>
        <dbReference type="ChEBI" id="CHEBI:456216"/>
        <dbReference type="EC" id="7.2.2.10"/>
    </reaction>
</comment>
<dbReference type="CDD" id="cd02081">
    <property type="entry name" value="P-type_ATPase_Ca_PMCA-like"/>
    <property type="match status" value="1"/>
</dbReference>
<dbReference type="InterPro" id="IPR044492">
    <property type="entry name" value="P_typ_ATPase_HD_dom"/>
</dbReference>
<keyword evidence="13" id="KW-0112">Calmodulin-binding</keyword>
<dbReference type="InterPro" id="IPR004014">
    <property type="entry name" value="ATPase_P-typ_cation-transptr_N"/>
</dbReference>
<organism evidence="23">
    <name type="scientific">Capra hircus</name>
    <name type="common">Goat</name>
    <dbReference type="NCBI Taxonomy" id="9925"/>
    <lineage>
        <taxon>Eukaryota</taxon>
        <taxon>Metazoa</taxon>
        <taxon>Chordata</taxon>
        <taxon>Craniata</taxon>
        <taxon>Vertebrata</taxon>
        <taxon>Euteleostomi</taxon>
        <taxon>Mammalia</taxon>
        <taxon>Eutheria</taxon>
        <taxon>Laurasiatheria</taxon>
        <taxon>Artiodactyla</taxon>
        <taxon>Ruminantia</taxon>
        <taxon>Pecora</taxon>
        <taxon>Bovidae</taxon>
        <taxon>Caprinae</taxon>
        <taxon>Capra</taxon>
    </lineage>
</organism>
<keyword evidence="15 20" id="KW-1133">Transmembrane helix</keyword>
<evidence type="ECO:0000256" key="11">
    <source>
        <dbReference type="ARBA" id="ARBA00022840"/>
    </source>
</evidence>
<comment type="caution">
    <text evidence="20">Lacks conserved residue(s) required for the propagation of feature annotation.</text>
</comment>
<sequence>MGDMANNSVAYGGVKNSLKEANHDGDFGITLAELRALMELRSTDALRKIQESYGDVSGICARLKTSPNEGLSGNPADIERREAVFGRNFIPPKKPKTFLQLVWEALQDVTLIILEIAAIVSLGLSFYQPPEGENALCGDVSVGEEEGEGETGWIEGAAILLSVVCVVLVTAFNDWSKEKQFRGLQSRIEQEQKFTVIRGGQVIQIPVADITVGDIAQVKYGDLLPADGILIQGNDLKIDESSLTGESDHVKKSLDKDPLLLSGTHVMEGSGRMVVTAVGINSQTGIIFTLLGAGGEEEEKKDEKKKEKKSKNTKAQDGAAMEMQPLKSEEGGDGDEKDKKKANLPKKEKSVLQGKLTKLAVQIGKAGLLMSAITVIILVLYFVIDTFWVQKRPWLAECTPIYIQYFVKFFIIGVTVLVVAVPEGLPLAVTISLAYSVKKMMKDNNLVRHLDACETMGNATAICSDKTGTLTMNRMTVVQAYINEKHYKKIPDPEAIPPNILSYLVTGISVNCAYTSKILPPEKEGGLPRHVGNKTECALLGLLLDLKRDYQDVRNEIPEEALYKVYTFNSVRKSMSTVLKNADGSYRIFSKGFRLPIEIIGNNVDIYSVVSEEMACGLACSQFKWDNENDIVTGLTCIAVVGIEDPVRPEVPDAIKKCQRAGITVRMVTGDNINTARAIATKCGILHPGEDFLCLEGKDFNRRIRNEKGEIEQERIDKIWPKLRVLARSSPTDKHTLVKGIIDSTVSEQRQVVAVTGDGTNDGPALKKADVGFAMGIAGTDVAKEASDIILTDDNFTSIVKAVMWGRNVYDSISKFLQFQLTVNVVAVIVAFTGACITQDSPLKAVQMLWVNLIMDTLASLALATEPPTESLLLRKPYGRNKPLISRTMMKNILGHAFYQLVVVFTLLFAGKNSVPSKASVVLVLSSYCRFFKNIIIVQFGGKPFSCSELSIEQWLWSIFLGMGTLLWGQLISTIPTSRLKFLKEAGHGTQKEEIPEEELAEDVEEIDHAERELRRGQILWFRGLNRIQTQVWAWWRGRRDDGSGSQGPLELGRRFECAPSLPF</sequence>
<evidence type="ECO:0000256" key="7">
    <source>
        <dbReference type="ARBA" id="ARBA00022692"/>
    </source>
</evidence>
<feature type="compositionally biased region" description="Basic and acidic residues" evidence="21">
    <location>
        <begin position="327"/>
        <end position="346"/>
    </location>
</feature>
<evidence type="ECO:0000256" key="9">
    <source>
        <dbReference type="ARBA" id="ARBA00022741"/>
    </source>
</evidence>
<evidence type="ECO:0000256" key="16">
    <source>
        <dbReference type="ARBA" id="ARBA00023065"/>
    </source>
</evidence>
<feature type="region of interest" description="Disordered" evidence="21">
    <location>
        <begin position="298"/>
        <end position="346"/>
    </location>
</feature>